<dbReference type="PANTHER" id="PTHR43272:SF3">
    <property type="entry name" value="LONG CHAIN ACYL-COA SYNTHETASE 4"/>
    <property type="match status" value="1"/>
</dbReference>
<evidence type="ECO:0000313" key="3">
    <source>
        <dbReference type="Proteomes" id="UP001470230"/>
    </source>
</evidence>
<evidence type="ECO:0000259" key="1">
    <source>
        <dbReference type="Pfam" id="PF00501"/>
    </source>
</evidence>
<organism evidence="2 3">
    <name type="scientific">Tritrichomonas musculus</name>
    <dbReference type="NCBI Taxonomy" id="1915356"/>
    <lineage>
        <taxon>Eukaryota</taxon>
        <taxon>Metamonada</taxon>
        <taxon>Parabasalia</taxon>
        <taxon>Tritrichomonadida</taxon>
        <taxon>Tritrichomonadidae</taxon>
        <taxon>Tritrichomonas</taxon>
    </lineage>
</organism>
<protein>
    <recommendedName>
        <fullName evidence="1">AMP-dependent synthetase/ligase domain-containing protein</fullName>
    </recommendedName>
</protein>
<name>A0ABR2H2F5_9EUKA</name>
<dbReference type="Pfam" id="PF00501">
    <property type="entry name" value="AMP-binding"/>
    <property type="match status" value="1"/>
</dbReference>
<dbReference type="InterPro" id="IPR042099">
    <property type="entry name" value="ANL_N_sf"/>
</dbReference>
<dbReference type="InterPro" id="IPR000873">
    <property type="entry name" value="AMP-dep_synth/lig_dom"/>
</dbReference>
<dbReference type="PANTHER" id="PTHR43272">
    <property type="entry name" value="LONG-CHAIN-FATTY-ACID--COA LIGASE"/>
    <property type="match status" value="1"/>
</dbReference>
<evidence type="ECO:0000313" key="2">
    <source>
        <dbReference type="EMBL" id="KAK8840368.1"/>
    </source>
</evidence>
<gene>
    <name evidence="2" type="ORF">M9Y10_030929</name>
</gene>
<dbReference type="Gene3D" id="3.40.50.12780">
    <property type="entry name" value="N-terminal domain of ligase-like"/>
    <property type="match status" value="1"/>
</dbReference>
<dbReference type="InterPro" id="IPR020845">
    <property type="entry name" value="AMP-binding_CS"/>
</dbReference>
<sequence length="660" mass="75340">MGNFISSDPPSYVTYSSNATGQEVTPYSIRRHPDFASGVFQLPDNMPDAQSFYLQSMKSFKERDYVGKRIFDPKTNHRDKNFTYIKYKNAFEISKNFGAGLVKYGVQNKTFVCLYSENRPEWILTMDSSYLYGFVTVTLYDTFTVDALEFSITNCKSEYIIVSKKNFPRLLSCSNEVLKQFKLIVYFDDIDEVPTESKEKLENLGILFKSYETLQSEGKEENCEYPKIDPEQILYICYSSGTTGFPKGVMISHRSFITNLLAISSEGSPATFTRHLSYLPLCHVFERMCTSCTLLSGGKIGVFSGDVRLLSEDLRSLQPTVLIAVPRVIQRMHDAVMNEVNKKGFLMRTLFNVAWSIKRVLMIKEMNYKWIDKSVFNNVKKVMGCMNVEQIVTGSAALPRDLHENMQVMLSIPIRSGYGLSEGGSGNTLNPFKIQHIKYGTNGYPLRNVELRIVRVPEFNDEEGCGEIQMGGSGLCSGYLYDDEATKNLFTDESHTWIHTGDIGKFDEQDALLVVDRMRSIFKLAQGEYVAGDLLGNFFEESPLIEHIFVYGDSSRQFLVAVVVPLRSEVARFLEKPKITDEEFKEACQSKSLNQRIMNDITEIANRKKLLGYQKVVSIYLTSDEWSVENGIITPTFKLKRKVLFERYKKEIEDLYAKGR</sequence>
<feature type="domain" description="AMP-dependent synthetase/ligase" evidence="1">
    <location>
        <begin position="83"/>
        <end position="480"/>
    </location>
</feature>
<dbReference type="SUPFAM" id="SSF56801">
    <property type="entry name" value="Acetyl-CoA synthetase-like"/>
    <property type="match status" value="1"/>
</dbReference>
<reference evidence="2 3" key="1">
    <citation type="submission" date="2024-04" db="EMBL/GenBank/DDBJ databases">
        <title>Tritrichomonas musculus Genome.</title>
        <authorList>
            <person name="Alves-Ferreira E."/>
            <person name="Grigg M."/>
            <person name="Lorenzi H."/>
            <person name="Galac M."/>
        </authorList>
    </citation>
    <scope>NUCLEOTIDE SEQUENCE [LARGE SCALE GENOMIC DNA]</scope>
    <source>
        <strain evidence="2 3">EAF2021</strain>
    </source>
</reference>
<keyword evidence="3" id="KW-1185">Reference proteome</keyword>
<dbReference type="Proteomes" id="UP001470230">
    <property type="component" value="Unassembled WGS sequence"/>
</dbReference>
<accession>A0ABR2H2F5</accession>
<dbReference type="PROSITE" id="PS00455">
    <property type="entry name" value="AMP_BINDING"/>
    <property type="match status" value="1"/>
</dbReference>
<dbReference type="EMBL" id="JAPFFF010000047">
    <property type="protein sequence ID" value="KAK8840368.1"/>
    <property type="molecule type" value="Genomic_DNA"/>
</dbReference>
<proteinExistence type="predicted"/>
<comment type="caution">
    <text evidence="2">The sequence shown here is derived from an EMBL/GenBank/DDBJ whole genome shotgun (WGS) entry which is preliminary data.</text>
</comment>